<dbReference type="PANTHER" id="PTHR43202">
    <property type="entry name" value="NICOTINATE-NUCLEOTIDE PYROPHOSPHORYLASE"/>
    <property type="match status" value="1"/>
</dbReference>
<dbReference type="NCBIfam" id="NF006415">
    <property type="entry name" value="PRK08662.1"/>
    <property type="match status" value="1"/>
</dbReference>
<dbReference type="GO" id="GO:0004516">
    <property type="term" value="F:nicotinate phosphoribosyltransferase activity"/>
    <property type="evidence" value="ECO:0007669"/>
    <property type="project" value="UniProtKB-EC"/>
</dbReference>
<organism evidence="12 15">
    <name type="scientific">Candidatus Methanofastidiosum methylothiophilum</name>
    <dbReference type="NCBI Taxonomy" id="1705564"/>
    <lineage>
        <taxon>Archaea</taxon>
        <taxon>Methanobacteriati</taxon>
        <taxon>Methanobacteriota</taxon>
        <taxon>Stenosarchaea group</taxon>
        <taxon>Candidatus Methanofastidiosia</taxon>
        <taxon>Candidatus Methanofastidiosales</taxon>
        <taxon>Candidatus Methanofastidiosaceae</taxon>
        <taxon>Candidatus Methanofastidiosum</taxon>
    </lineage>
</organism>
<feature type="domain" description="Quinolinate phosphoribosyl transferase N-terminal" evidence="9">
    <location>
        <begin position="17"/>
        <end position="111"/>
    </location>
</feature>
<feature type="domain" description="Quinolinate phosphoribosyl transferase C-terminal" evidence="8">
    <location>
        <begin position="113"/>
        <end position="299"/>
    </location>
</feature>
<dbReference type="SUPFAM" id="SSF51690">
    <property type="entry name" value="Nicotinate/Quinolinate PRTase C-terminal domain-like"/>
    <property type="match status" value="1"/>
</dbReference>
<evidence type="ECO:0000259" key="9">
    <source>
        <dbReference type="Pfam" id="PF02749"/>
    </source>
</evidence>
<dbReference type="InterPro" id="IPR007229">
    <property type="entry name" value="Nic_PRibTrfase-Fam"/>
</dbReference>
<dbReference type="InterPro" id="IPR037128">
    <property type="entry name" value="Quinolinate_PRibosylTase_N_sf"/>
</dbReference>
<dbReference type="Gene3D" id="3.90.1170.20">
    <property type="entry name" value="Quinolinate phosphoribosyl transferase, N-terminal domain"/>
    <property type="match status" value="1"/>
</dbReference>
<dbReference type="Gene3D" id="3.20.20.70">
    <property type="entry name" value="Aldolase class I"/>
    <property type="match status" value="1"/>
</dbReference>
<evidence type="ECO:0000313" key="11">
    <source>
        <dbReference type="EMBL" id="KYC48227.1"/>
    </source>
</evidence>
<comment type="pathway">
    <text evidence="1">Cofactor biosynthesis; NAD(+) biosynthesis; nicotinate D-ribonucleotide from nicotinate: step 1/1.</text>
</comment>
<evidence type="ECO:0000259" key="8">
    <source>
        <dbReference type="Pfam" id="PF01729"/>
    </source>
</evidence>
<gene>
    <name evidence="10" type="ORF">APG10_00398</name>
    <name evidence="11" type="ORF">APG11_00466</name>
    <name evidence="12" type="ORF">APG12_00447</name>
</gene>
<evidence type="ECO:0000256" key="7">
    <source>
        <dbReference type="ARBA" id="ARBA00048668"/>
    </source>
</evidence>
<dbReference type="Pfam" id="PF01729">
    <property type="entry name" value="QRPTase_C"/>
    <property type="match status" value="1"/>
</dbReference>
<evidence type="ECO:0000313" key="10">
    <source>
        <dbReference type="EMBL" id="KYC45988.1"/>
    </source>
</evidence>
<dbReference type="InterPro" id="IPR002638">
    <property type="entry name" value="Quinolinate_PRibosylTrfase_C"/>
</dbReference>
<dbReference type="UniPathway" id="UPA00253">
    <property type="reaction ID" value="UER00457"/>
</dbReference>
<evidence type="ECO:0000313" key="14">
    <source>
        <dbReference type="Proteomes" id="UP000092401"/>
    </source>
</evidence>
<keyword evidence="4 12" id="KW-0436">Ligase</keyword>
<protein>
    <recommendedName>
        <fullName evidence="2">nicotinate phosphoribosyltransferase</fullName>
        <ecNumber evidence="2">6.3.4.21</ecNumber>
    </recommendedName>
</protein>
<keyword evidence="5" id="KW-0662">Pyridine nucleotide biosynthesis</keyword>
<dbReference type="PATRIC" id="fig|1706438.3.peg.446"/>
<dbReference type="Proteomes" id="UP000092401">
    <property type="component" value="Unassembled WGS sequence"/>
</dbReference>
<evidence type="ECO:0000256" key="6">
    <source>
        <dbReference type="ARBA" id="ARBA00022679"/>
    </source>
</evidence>
<dbReference type="PATRIC" id="fig|1706437.3.peg.469"/>
<accession>A0A150J1S0</accession>
<keyword evidence="3" id="KW-0597">Phosphoprotein</keyword>
<evidence type="ECO:0000313" key="13">
    <source>
        <dbReference type="Proteomes" id="UP000091929"/>
    </source>
</evidence>
<accession>A0A150ITB1</accession>
<reference evidence="13 14" key="1">
    <citation type="journal article" date="2016" name="ISME J.">
        <title>Chasing the elusive Euryarchaeota class WSA2: genomes reveal a uniquely fastidious methyl-reducing methanogen.</title>
        <authorList>
            <person name="Nobu M.K."/>
            <person name="Narihiro T."/>
            <person name="Kuroda K."/>
            <person name="Mei R."/>
            <person name="Liu W.T."/>
        </authorList>
    </citation>
    <scope>NUCLEOTIDE SEQUENCE [LARGE SCALE GENOMIC DNA]</scope>
    <source>
        <strain evidence="10">B03fssc0709_Meth_Bin005</strain>
        <strain evidence="11">B15fssc0709_Meth_Bin003</strain>
        <strain evidence="12">BMIXfssc0709_Meth_Bin006</strain>
    </source>
</reference>
<dbReference type="PANTHER" id="PTHR43202:SF1">
    <property type="entry name" value="NICOTINATE PHOSPHORIBOSYLTRANSFERASE"/>
    <property type="match status" value="1"/>
</dbReference>
<evidence type="ECO:0000256" key="2">
    <source>
        <dbReference type="ARBA" id="ARBA00013236"/>
    </source>
</evidence>
<dbReference type="GO" id="GO:0004514">
    <property type="term" value="F:nicotinate-nucleotide diphosphorylase (carboxylating) activity"/>
    <property type="evidence" value="ECO:0007669"/>
    <property type="project" value="InterPro"/>
</dbReference>
<sequence length="382" mass="42223">MFFTASEEDIKSGKTTDFYFINTKKILEEKNINKKVVVEVTASGLPNGYRWGILSGLYEALLLLEGYNIDVIGLDEGSLFYSQEPVITIEGNYKEFCDLETALLGLLCQSSGISTKSARLKKMVGDKPILSFGVRRMHPSIAPMIDRAAYLGGLDGFSCIGAEKIVGKKASGTMPHSLALIIGDSKEAFILFDEIIDKNVPRIMLADTFCDEKREALIAAENIKNLTGVRLDTPGSRRGNMSKIIQEVRWELDIRGYKNVKIFLSGGLDEESFKSFKDADAFGVGTSVSNAKTIDFALDIVEVEGKPFTKRGKLSGKKTVLRCPKCMNGKLVYGKTSDKCVCGEKMKPIQKELMKKGKILIDFEDVSDIRANVLNQISKVEF</sequence>
<dbReference type="GO" id="GO:0009435">
    <property type="term" value="P:NAD+ biosynthetic process"/>
    <property type="evidence" value="ECO:0007669"/>
    <property type="project" value="UniProtKB-UniPathway"/>
</dbReference>
<comment type="catalytic activity">
    <reaction evidence="7">
        <text>5-phospho-alpha-D-ribose 1-diphosphate + nicotinate + ATP + H2O = nicotinate beta-D-ribonucleotide + ADP + phosphate + diphosphate</text>
        <dbReference type="Rhea" id="RHEA:36163"/>
        <dbReference type="ChEBI" id="CHEBI:15377"/>
        <dbReference type="ChEBI" id="CHEBI:30616"/>
        <dbReference type="ChEBI" id="CHEBI:32544"/>
        <dbReference type="ChEBI" id="CHEBI:33019"/>
        <dbReference type="ChEBI" id="CHEBI:43474"/>
        <dbReference type="ChEBI" id="CHEBI:57502"/>
        <dbReference type="ChEBI" id="CHEBI:58017"/>
        <dbReference type="ChEBI" id="CHEBI:456216"/>
        <dbReference type="EC" id="6.3.4.21"/>
    </reaction>
</comment>
<dbReference type="InterPro" id="IPR036068">
    <property type="entry name" value="Nicotinate_pribotase-like_C"/>
</dbReference>
<evidence type="ECO:0000313" key="15">
    <source>
        <dbReference type="Proteomes" id="UP000092403"/>
    </source>
</evidence>
<dbReference type="EMBL" id="LNJC01000006">
    <property type="protein sequence ID" value="KYC50884.1"/>
    <property type="molecule type" value="Genomic_DNA"/>
</dbReference>
<evidence type="ECO:0000313" key="12">
    <source>
        <dbReference type="EMBL" id="KYC50884.1"/>
    </source>
</evidence>
<comment type="caution">
    <text evidence="12">The sequence shown here is derived from an EMBL/GenBank/DDBJ whole genome shotgun (WGS) entry which is preliminary data.</text>
</comment>
<dbReference type="AlphaFoldDB" id="A0A150J1S0"/>
<dbReference type="Proteomes" id="UP000092403">
    <property type="component" value="Unassembled WGS sequence"/>
</dbReference>
<accession>A0A150IM73</accession>
<keyword evidence="6 12" id="KW-0808">Transferase</keyword>
<dbReference type="PATRIC" id="fig|1706436.3.peg.401"/>
<evidence type="ECO:0000256" key="4">
    <source>
        <dbReference type="ARBA" id="ARBA00022598"/>
    </source>
</evidence>
<evidence type="ECO:0000256" key="5">
    <source>
        <dbReference type="ARBA" id="ARBA00022642"/>
    </source>
</evidence>
<dbReference type="Proteomes" id="UP000091929">
    <property type="component" value="Unassembled WGS sequence"/>
</dbReference>
<dbReference type="CDD" id="cd01571">
    <property type="entry name" value="NAPRTase_B"/>
    <property type="match status" value="1"/>
</dbReference>
<dbReference type="EC" id="6.3.4.21" evidence="2"/>
<evidence type="ECO:0000256" key="1">
    <source>
        <dbReference type="ARBA" id="ARBA00004952"/>
    </source>
</evidence>
<dbReference type="InterPro" id="IPR053190">
    <property type="entry name" value="NAPRTase-like"/>
</dbReference>
<evidence type="ECO:0000256" key="3">
    <source>
        <dbReference type="ARBA" id="ARBA00022553"/>
    </source>
</evidence>
<proteinExistence type="predicted"/>
<dbReference type="EMBL" id="LNGF01000008">
    <property type="protein sequence ID" value="KYC48227.1"/>
    <property type="molecule type" value="Genomic_DNA"/>
</dbReference>
<dbReference type="InterPro" id="IPR035809">
    <property type="entry name" value="NAPRTase_arc-type"/>
</dbReference>
<dbReference type="SUPFAM" id="SSF54675">
    <property type="entry name" value="Nicotinate/Quinolinate PRTase N-terminal domain-like"/>
    <property type="match status" value="1"/>
</dbReference>
<dbReference type="InterPro" id="IPR022412">
    <property type="entry name" value="Quinolinate_PRibosylTrfase_N"/>
</dbReference>
<keyword evidence="12" id="KW-0328">Glycosyltransferase</keyword>
<dbReference type="InterPro" id="IPR013785">
    <property type="entry name" value="Aldolase_TIM"/>
</dbReference>
<dbReference type="EMBL" id="LNGE01000007">
    <property type="protein sequence ID" value="KYC45988.1"/>
    <property type="molecule type" value="Genomic_DNA"/>
</dbReference>
<dbReference type="PIRSF" id="PIRSF000484">
    <property type="entry name" value="NAPRT"/>
    <property type="match status" value="1"/>
</dbReference>
<dbReference type="Pfam" id="PF02749">
    <property type="entry name" value="QRPTase_N"/>
    <property type="match status" value="1"/>
</dbReference>
<name>A0A150J1S0_9EURY</name>